<dbReference type="PANTHER" id="PTHR35791:SF1">
    <property type="entry name" value="UPF0754 MEMBRANE PROTEIN YHEB"/>
    <property type="match status" value="1"/>
</dbReference>
<comment type="similarity">
    <text evidence="2">Belongs to the UPF0754 family.</text>
</comment>
<dbReference type="AlphaFoldDB" id="A0A1H0UWY0"/>
<dbReference type="Proteomes" id="UP000199159">
    <property type="component" value="Unassembled WGS sequence"/>
</dbReference>
<dbReference type="InterPro" id="IPR016991">
    <property type="entry name" value="UCP032178"/>
</dbReference>
<keyword evidence="4 6" id="KW-1133">Transmembrane helix</keyword>
<keyword evidence="5 6" id="KW-0472">Membrane</keyword>
<dbReference type="PIRSF" id="PIRSF032178">
    <property type="entry name" value="UCP032178"/>
    <property type="match status" value="1"/>
</dbReference>
<dbReference type="Pfam" id="PF04286">
    <property type="entry name" value="DUF445"/>
    <property type="match status" value="1"/>
</dbReference>
<dbReference type="OrthoDB" id="9787430at2"/>
<proteinExistence type="inferred from homology"/>
<organism evidence="7 8">
    <name type="scientific">Litchfieldia salsa</name>
    <dbReference type="NCBI Taxonomy" id="930152"/>
    <lineage>
        <taxon>Bacteria</taxon>
        <taxon>Bacillati</taxon>
        <taxon>Bacillota</taxon>
        <taxon>Bacilli</taxon>
        <taxon>Bacillales</taxon>
        <taxon>Bacillaceae</taxon>
        <taxon>Litchfieldia</taxon>
    </lineage>
</organism>
<reference evidence="8" key="1">
    <citation type="submission" date="2016-10" db="EMBL/GenBank/DDBJ databases">
        <authorList>
            <person name="Varghese N."/>
            <person name="Submissions S."/>
        </authorList>
    </citation>
    <scope>NUCLEOTIDE SEQUENCE [LARGE SCALE GENOMIC DNA]</scope>
    <source>
        <strain evidence="8">IBRC-M10078</strain>
    </source>
</reference>
<evidence type="ECO:0000256" key="4">
    <source>
        <dbReference type="ARBA" id="ARBA00022989"/>
    </source>
</evidence>
<comment type="subcellular location">
    <subcellularLocation>
        <location evidence="1">Cell membrane</location>
    </subcellularLocation>
</comment>
<evidence type="ECO:0000256" key="5">
    <source>
        <dbReference type="ARBA" id="ARBA00023136"/>
    </source>
</evidence>
<protein>
    <submittedName>
        <fullName evidence="7">Uncharacterized membrane protein YheB, UPF0754 family</fullName>
    </submittedName>
</protein>
<accession>A0A1H0UWY0</accession>
<evidence type="ECO:0000313" key="7">
    <source>
        <dbReference type="EMBL" id="SDP70660.1"/>
    </source>
</evidence>
<evidence type="ECO:0000256" key="2">
    <source>
        <dbReference type="ARBA" id="ARBA00008053"/>
    </source>
</evidence>
<keyword evidence="3 6" id="KW-0812">Transmembrane</keyword>
<evidence type="ECO:0000256" key="1">
    <source>
        <dbReference type="ARBA" id="ARBA00004236"/>
    </source>
</evidence>
<dbReference type="GO" id="GO:0005886">
    <property type="term" value="C:plasma membrane"/>
    <property type="evidence" value="ECO:0007669"/>
    <property type="project" value="UniProtKB-SubCell"/>
</dbReference>
<name>A0A1H0UWY0_9BACI</name>
<evidence type="ECO:0000313" key="8">
    <source>
        <dbReference type="Proteomes" id="UP000199159"/>
    </source>
</evidence>
<dbReference type="InterPro" id="IPR007383">
    <property type="entry name" value="DUF445"/>
</dbReference>
<dbReference type="RefSeq" id="WP_090854637.1">
    <property type="nucleotide sequence ID" value="NZ_FNJU01000005.1"/>
</dbReference>
<dbReference type="STRING" id="930152.SAMN05216565_105222"/>
<gene>
    <name evidence="7" type="ORF">SAMN05216565_105222</name>
</gene>
<dbReference type="PANTHER" id="PTHR35791">
    <property type="entry name" value="UPF0754 MEMBRANE PROTEIN YHEB"/>
    <property type="match status" value="1"/>
</dbReference>
<evidence type="ECO:0000256" key="3">
    <source>
        <dbReference type="ARBA" id="ARBA00022692"/>
    </source>
</evidence>
<dbReference type="EMBL" id="FNJU01000005">
    <property type="protein sequence ID" value="SDP70660.1"/>
    <property type="molecule type" value="Genomic_DNA"/>
</dbReference>
<feature type="transmembrane region" description="Helical" evidence="6">
    <location>
        <begin position="6"/>
        <end position="26"/>
    </location>
</feature>
<keyword evidence="8" id="KW-1185">Reference proteome</keyword>
<feature type="transmembrane region" description="Helical" evidence="6">
    <location>
        <begin position="354"/>
        <end position="376"/>
    </location>
</feature>
<evidence type="ECO:0000256" key="6">
    <source>
        <dbReference type="SAM" id="Phobius"/>
    </source>
</evidence>
<sequence length="377" mass="42914">MEGLLVVLFMTVIGAVIGGFTNSLAIKMLFRPYNPIYVFGKKLPFTPGLIPKRRDELANQLGKMVVEHLLTPESIKHKLLDPQFKDALEKWARDELDKFLTSKSSVNEFVNKFGIEDVGGKTEEKLIRLVESKYIDWMISLQENKLKVVLPPHFQENVSSKIPILASYITEKGEEYFASEEGKQRLGIMIDDFFASRKMLGNMVQMFLGQQSLIDKIQPEILKFINSPGTSNLLTQLIEKEWDKIQEWTVGDLEERVGRDVILSGIKSSVLKVFPIKEYANKPIHELLGLYNTAIMSSAPKLVDISLTLISNRIDEMMRVLRVEEIVKQQVESFSVERLEEMVLSISRREFKMITFLGAFLGGLIGVIQGLIVLFIN</sequence>